<proteinExistence type="predicted"/>
<dbReference type="EMBL" id="GGEC01091003">
    <property type="protein sequence ID" value="MBX71487.1"/>
    <property type="molecule type" value="Transcribed_RNA"/>
</dbReference>
<accession>A0A2P2QX09</accession>
<sequence>MTVEDFPFSVAFPGVSHSLKSRMRHSVCSCSQNMCFQL</sequence>
<dbReference type="AlphaFoldDB" id="A0A2P2QX09"/>
<protein>
    <submittedName>
        <fullName evidence="1">Uncharacterized protein</fullName>
    </submittedName>
</protein>
<reference evidence="1" key="1">
    <citation type="submission" date="2018-02" db="EMBL/GenBank/DDBJ databases">
        <title>Rhizophora mucronata_Transcriptome.</title>
        <authorList>
            <person name="Meera S.P."/>
            <person name="Sreeshan A."/>
            <person name="Augustine A."/>
        </authorList>
    </citation>
    <scope>NUCLEOTIDE SEQUENCE</scope>
    <source>
        <tissue evidence="1">Leaf</tissue>
    </source>
</reference>
<organism evidence="1">
    <name type="scientific">Rhizophora mucronata</name>
    <name type="common">Asiatic mangrove</name>
    <dbReference type="NCBI Taxonomy" id="61149"/>
    <lineage>
        <taxon>Eukaryota</taxon>
        <taxon>Viridiplantae</taxon>
        <taxon>Streptophyta</taxon>
        <taxon>Embryophyta</taxon>
        <taxon>Tracheophyta</taxon>
        <taxon>Spermatophyta</taxon>
        <taxon>Magnoliopsida</taxon>
        <taxon>eudicotyledons</taxon>
        <taxon>Gunneridae</taxon>
        <taxon>Pentapetalae</taxon>
        <taxon>rosids</taxon>
        <taxon>fabids</taxon>
        <taxon>Malpighiales</taxon>
        <taxon>Rhizophoraceae</taxon>
        <taxon>Rhizophora</taxon>
    </lineage>
</organism>
<name>A0A2P2QX09_RHIMU</name>
<evidence type="ECO:0000313" key="1">
    <source>
        <dbReference type="EMBL" id="MBX71487.1"/>
    </source>
</evidence>